<dbReference type="PANTHER" id="PTHR30570">
    <property type="entry name" value="PERIPLASMIC PHOSPHATE BINDING COMPONENT OF PHOSPHATE ABC TRANSPORTER"/>
    <property type="match status" value="1"/>
</dbReference>
<feature type="chain" id="PRO_5037371222" evidence="2">
    <location>
        <begin position="24"/>
        <end position="350"/>
    </location>
</feature>
<dbReference type="InterPro" id="IPR024370">
    <property type="entry name" value="PBP_domain"/>
</dbReference>
<dbReference type="Gene3D" id="3.40.190.10">
    <property type="entry name" value="Periplasmic binding protein-like II"/>
    <property type="match status" value="2"/>
</dbReference>
<accession>A0A937HFV5</accession>
<name>A0A937HFV5_9PROT</name>
<organism evidence="4 5">
    <name type="scientific">PS1 clade bacterium</name>
    <dbReference type="NCBI Taxonomy" id="2175152"/>
    <lineage>
        <taxon>Bacteria</taxon>
        <taxon>Pseudomonadati</taxon>
        <taxon>Pseudomonadota</taxon>
        <taxon>Alphaproteobacteria</taxon>
        <taxon>PS1 clade</taxon>
    </lineage>
</organism>
<evidence type="ECO:0000313" key="5">
    <source>
        <dbReference type="Proteomes" id="UP000785783"/>
    </source>
</evidence>
<reference evidence="4" key="1">
    <citation type="submission" date="2020-10" db="EMBL/GenBank/DDBJ databases">
        <title>Microbiome of the Black Sea water column analyzed by genome centric metagenomics.</title>
        <authorList>
            <person name="Cabello-Yeves P.J."/>
            <person name="Callieri C."/>
            <person name="Picazo A."/>
            <person name="Mehrshad M."/>
            <person name="Haro-Moreno J.M."/>
            <person name="Roda-Garcia J."/>
            <person name="Dzembekova N."/>
            <person name="Slabakova V."/>
            <person name="Slabakova N."/>
            <person name="Moncheva S."/>
            <person name="Rodriguez-Valera F."/>
        </authorList>
    </citation>
    <scope>NUCLEOTIDE SEQUENCE</scope>
    <source>
        <strain evidence="4">BS307-5m-G5</strain>
    </source>
</reference>
<dbReference type="PANTHER" id="PTHR30570:SF1">
    <property type="entry name" value="PHOSPHATE-BINDING PROTEIN PSTS"/>
    <property type="match status" value="1"/>
</dbReference>
<dbReference type="AlphaFoldDB" id="A0A937HFV5"/>
<dbReference type="Pfam" id="PF12849">
    <property type="entry name" value="PBP_like_2"/>
    <property type="match status" value="1"/>
</dbReference>
<feature type="signal peptide" evidence="2">
    <location>
        <begin position="1"/>
        <end position="23"/>
    </location>
</feature>
<evidence type="ECO:0000313" key="4">
    <source>
        <dbReference type="EMBL" id="MBL6761439.1"/>
    </source>
</evidence>
<evidence type="ECO:0000256" key="2">
    <source>
        <dbReference type="SAM" id="SignalP"/>
    </source>
</evidence>
<keyword evidence="1 2" id="KW-0732">Signal</keyword>
<gene>
    <name evidence="4" type="ORF">ISQ19_01945</name>
</gene>
<dbReference type="Proteomes" id="UP000785783">
    <property type="component" value="Unassembled WGS sequence"/>
</dbReference>
<comment type="caution">
    <text evidence="4">The sequence shown here is derived from an EMBL/GenBank/DDBJ whole genome shotgun (WGS) entry which is preliminary data.</text>
</comment>
<dbReference type="EMBL" id="JADHOK010000012">
    <property type="protein sequence ID" value="MBL6761439.1"/>
    <property type="molecule type" value="Genomic_DNA"/>
</dbReference>
<protein>
    <submittedName>
        <fullName evidence="4">Substrate-binding domain-containing protein</fullName>
    </submittedName>
</protein>
<proteinExistence type="predicted"/>
<dbReference type="SUPFAM" id="SSF53850">
    <property type="entry name" value="Periplasmic binding protein-like II"/>
    <property type="match status" value="1"/>
</dbReference>
<evidence type="ECO:0000256" key="1">
    <source>
        <dbReference type="ARBA" id="ARBA00022729"/>
    </source>
</evidence>
<feature type="domain" description="PBP" evidence="3">
    <location>
        <begin position="18"/>
        <end position="313"/>
    </location>
</feature>
<evidence type="ECO:0000259" key="3">
    <source>
        <dbReference type="Pfam" id="PF12849"/>
    </source>
</evidence>
<dbReference type="InterPro" id="IPR050811">
    <property type="entry name" value="Phosphate_ABC_transporter"/>
</dbReference>
<sequence length="350" mass="38234">MMNKFKITMAALIGFAMASGAQARDQIEIVGSSTVFPFATAVAEQFGRTSKFKTPVIESTGSGGGMKLFCAGIGLEHPDVTNASRRIKSKEFKKCQDNGIDLTEVVIGFDGIVLANAKGAPQLELTRKQIYLATAKMVPDPNKPCQSNWCEPVANPYEKWNEIDPSLPDAKIEILGPPPTSGTRDAFQELAMSKGANKFPHMKALKKADKKMWKKLTRTVREDGAWIDAGENDNLMVSKLAANPKAVGVFGYSFLDQNSDKIKGAIVEGIQPTFDNIAGGKYKISRSLFFYIKHAHVGTVPGILEYVAEFTSEKAFGEEGYLLDKGLIPLPAADRQKYRNDGKNLTKLSM</sequence>